<protein>
    <submittedName>
        <fullName evidence="9">Cysteine proteinase</fullName>
    </submittedName>
</protein>
<evidence type="ECO:0000256" key="7">
    <source>
        <dbReference type="SAM" id="MobiDB-lite"/>
    </source>
</evidence>
<dbReference type="GO" id="GO:0006508">
    <property type="term" value="P:proteolysis"/>
    <property type="evidence" value="ECO:0007669"/>
    <property type="project" value="UniProtKB-KW"/>
</dbReference>
<feature type="active site" evidence="5 6">
    <location>
        <position position="496"/>
    </location>
</feature>
<keyword evidence="2 6" id="KW-0645">Protease</keyword>
<dbReference type="Pfam" id="PF01067">
    <property type="entry name" value="Calpain_III"/>
    <property type="match status" value="1"/>
</dbReference>
<dbReference type="InterPro" id="IPR022684">
    <property type="entry name" value="Calpain_cysteine_protease"/>
</dbReference>
<dbReference type="CDD" id="cd00044">
    <property type="entry name" value="CysPc"/>
    <property type="match status" value="1"/>
</dbReference>
<dbReference type="SMART" id="SM00230">
    <property type="entry name" value="CysPc"/>
    <property type="match status" value="1"/>
</dbReference>
<evidence type="ECO:0000259" key="8">
    <source>
        <dbReference type="PROSITE" id="PS50203"/>
    </source>
</evidence>
<feature type="active site" evidence="5 6">
    <location>
        <position position="476"/>
    </location>
</feature>
<sequence length="992" mass="110521">MADAKFELAAHKAAASRYQAQMHTATTRDEAVQWAIKAAESLMEAVKVSRVDSERQDLKKQCREVMDFGQRVKQSEEWAPQQATCSTSTTQPAQNRPSPGNASKLEERQEIASFSETSKKHRAENSTESRNITNLTASATYNMQTLDISGSSKTTTTNQRTSNEQSRYTQSRMDPASTSQTAQLTTYPNNTDVPLTKVLRVKQLPAPASTRKLSKRETIIIWQASAVNGFKFPPWEKPPATSDFAHSGAPFIDSPTLNLSPHQQELFAGWVRSRDALPPPSFTTGPAGIGVDSTEPSASIDLVQDAATDCSVVASLCAIVARDARGHSQMLANIIWPSASGEPLDSPNGKYMFRLNVNGCWRKVVIDDRLPLSNSHRLLHVIDRNNPSTAWPALLEKAYLKVCGGYDFPGSNSCNDLWTLTGWIPEQIYLQETDTVPDQLWNRVFKGFLYGDVLVTAGTGKLTSRQERDLGLESQHSYAILDMKETEEDQFFLVKNPWVEGKGWRGRAPSIVPGLQPQVTDAGTKTASGTKHPTTFWISLHDVIRHFESLYLNWNPGLFSHRQDVHFEWPIEHQRKSGRCVFRNPQFSVSVRKTDEVWLLLSRHVRDAIVKNKPDSNAAAGDDQLQTQQYTTNEPLPGYISVYVCDGNGERVYMKESYLEHTPEVNTPQALLRWRAHANSTYTVVVEQDELPPSTYSFSLSAFSGSAISLEPVISRYSFSKVIEGEWTKQTVGGTVDLPTYFYNPQYTLEVKSRCSVAILLRSVDHSHPMHATLAMGDGKRLFRLQTRDILADSGGYRDQAVFAEIRDLEPGVYTIICSLFEAGKSGGFVLQVDSTSEVVVKQVPREGAGLIPYYGLEPACFGPEMDRLAAPVQLHRLARFSIVAQFLRARSPQAYDLGLQARSPLLLSVEMGRGPEKRIVVQSEGGQHSDSLTIRTGSFDLSLNDQDGKHLWLVLDRLSKPSGPVEELYEVKVWTDVPNACRIGSWQAWDD</sequence>
<proteinExistence type="inferred from homology"/>
<evidence type="ECO:0000256" key="6">
    <source>
        <dbReference type="PROSITE-ProRule" id="PRU00239"/>
    </source>
</evidence>
<dbReference type="InterPro" id="IPR022683">
    <property type="entry name" value="Calpain_III"/>
</dbReference>
<dbReference type="GO" id="GO:0004198">
    <property type="term" value="F:calcium-dependent cysteine-type endopeptidase activity"/>
    <property type="evidence" value="ECO:0007669"/>
    <property type="project" value="InterPro"/>
</dbReference>
<dbReference type="PROSITE" id="PS50203">
    <property type="entry name" value="CALPAIN_CAT"/>
    <property type="match status" value="1"/>
</dbReference>
<dbReference type="Pfam" id="PF00648">
    <property type="entry name" value="Peptidase_C2"/>
    <property type="match status" value="1"/>
</dbReference>
<dbReference type="InterPro" id="IPR051297">
    <property type="entry name" value="PalB/RIM13"/>
</dbReference>
<dbReference type="InterPro" id="IPR022682">
    <property type="entry name" value="Calpain_domain_III"/>
</dbReference>
<dbReference type="PANTHER" id="PTHR46143:SF1">
    <property type="entry name" value="CALPAIN-7"/>
    <property type="match status" value="1"/>
</dbReference>
<keyword evidence="3 6" id="KW-0378">Hydrolase</keyword>
<feature type="active site" evidence="5 6">
    <location>
        <position position="310"/>
    </location>
</feature>
<evidence type="ECO:0000313" key="10">
    <source>
        <dbReference type="Proteomes" id="UP000799778"/>
    </source>
</evidence>
<dbReference type="Gene3D" id="3.90.70.10">
    <property type="entry name" value="Cysteine proteinases"/>
    <property type="match status" value="1"/>
</dbReference>
<dbReference type="SUPFAM" id="SSF54001">
    <property type="entry name" value="Cysteine proteinases"/>
    <property type="match status" value="1"/>
</dbReference>
<dbReference type="RefSeq" id="XP_033379977.1">
    <property type="nucleotide sequence ID" value="XM_033529037.1"/>
</dbReference>
<keyword evidence="10" id="KW-1185">Reference proteome</keyword>
<accession>A0A6A5XEV4</accession>
<feature type="domain" description="Calpain catalytic" evidence="8">
    <location>
        <begin position="229"/>
        <end position="556"/>
    </location>
</feature>
<dbReference type="SUPFAM" id="SSF49758">
    <property type="entry name" value="Calpain large subunit, middle domain (domain III)"/>
    <property type="match status" value="2"/>
</dbReference>
<gene>
    <name evidence="9" type="ORF">BU24DRAFT_426719</name>
</gene>
<comment type="similarity">
    <text evidence="1">Belongs to the peptidase C2 family. PalB/RIM13 subfamily.</text>
</comment>
<dbReference type="OrthoDB" id="167576at2759"/>
<dbReference type="GeneID" id="54286434"/>
<feature type="compositionally biased region" description="Polar residues" evidence="7">
    <location>
        <begin position="81"/>
        <end position="101"/>
    </location>
</feature>
<feature type="compositionally biased region" description="Polar residues" evidence="7">
    <location>
        <begin position="126"/>
        <end position="190"/>
    </location>
</feature>
<evidence type="ECO:0000256" key="2">
    <source>
        <dbReference type="ARBA" id="ARBA00022670"/>
    </source>
</evidence>
<reference evidence="9" key="1">
    <citation type="journal article" date="2020" name="Stud. Mycol.">
        <title>101 Dothideomycetes genomes: a test case for predicting lifestyles and emergence of pathogens.</title>
        <authorList>
            <person name="Haridas S."/>
            <person name="Albert R."/>
            <person name="Binder M."/>
            <person name="Bloem J."/>
            <person name="Labutti K."/>
            <person name="Salamov A."/>
            <person name="Andreopoulos B."/>
            <person name="Baker S."/>
            <person name="Barry K."/>
            <person name="Bills G."/>
            <person name="Bluhm B."/>
            <person name="Cannon C."/>
            <person name="Castanera R."/>
            <person name="Culley D."/>
            <person name="Daum C."/>
            <person name="Ezra D."/>
            <person name="Gonzalez J."/>
            <person name="Henrissat B."/>
            <person name="Kuo A."/>
            <person name="Liang C."/>
            <person name="Lipzen A."/>
            <person name="Lutzoni F."/>
            <person name="Magnuson J."/>
            <person name="Mondo S."/>
            <person name="Nolan M."/>
            <person name="Ohm R."/>
            <person name="Pangilinan J."/>
            <person name="Park H.-J."/>
            <person name="Ramirez L."/>
            <person name="Alfaro M."/>
            <person name="Sun H."/>
            <person name="Tritt A."/>
            <person name="Yoshinaga Y."/>
            <person name="Zwiers L.-H."/>
            <person name="Turgeon B."/>
            <person name="Goodwin S."/>
            <person name="Spatafora J."/>
            <person name="Crous P."/>
            <person name="Grigoriev I."/>
        </authorList>
    </citation>
    <scope>NUCLEOTIDE SEQUENCE</scope>
    <source>
        <strain evidence="9">CBS 175.79</strain>
    </source>
</reference>
<dbReference type="PANTHER" id="PTHR46143">
    <property type="entry name" value="CALPAIN-7"/>
    <property type="match status" value="1"/>
</dbReference>
<feature type="region of interest" description="Disordered" evidence="7">
    <location>
        <begin position="71"/>
        <end position="190"/>
    </location>
</feature>
<dbReference type="InterPro" id="IPR036213">
    <property type="entry name" value="Calpain_III_sf"/>
</dbReference>
<evidence type="ECO:0000256" key="3">
    <source>
        <dbReference type="ARBA" id="ARBA00022801"/>
    </source>
</evidence>
<dbReference type="SMART" id="SM00720">
    <property type="entry name" value="calpain_III"/>
    <property type="match status" value="1"/>
</dbReference>
<evidence type="ECO:0000256" key="1">
    <source>
        <dbReference type="ARBA" id="ARBA00010193"/>
    </source>
</evidence>
<dbReference type="InterPro" id="IPR001300">
    <property type="entry name" value="Peptidase_C2_calpain_cat"/>
</dbReference>
<organism evidence="9 10">
    <name type="scientific">Aaosphaeria arxii CBS 175.79</name>
    <dbReference type="NCBI Taxonomy" id="1450172"/>
    <lineage>
        <taxon>Eukaryota</taxon>
        <taxon>Fungi</taxon>
        <taxon>Dikarya</taxon>
        <taxon>Ascomycota</taxon>
        <taxon>Pezizomycotina</taxon>
        <taxon>Dothideomycetes</taxon>
        <taxon>Pleosporomycetidae</taxon>
        <taxon>Pleosporales</taxon>
        <taxon>Pleosporales incertae sedis</taxon>
        <taxon>Aaosphaeria</taxon>
    </lineage>
</organism>
<dbReference type="EMBL" id="ML978074">
    <property type="protein sequence ID" value="KAF2011638.1"/>
    <property type="molecule type" value="Genomic_DNA"/>
</dbReference>
<dbReference type="Gene3D" id="2.60.120.380">
    <property type="match status" value="1"/>
</dbReference>
<dbReference type="AlphaFoldDB" id="A0A6A5XEV4"/>
<keyword evidence="4 6" id="KW-0788">Thiol protease</keyword>
<evidence type="ECO:0000313" key="9">
    <source>
        <dbReference type="EMBL" id="KAF2011638.1"/>
    </source>
</evidence>
<name>A0A6A5XEV4_9PLEO</name>
<evidence type="ECO:0000256" key="5">
    <source>
        <dbReference type="PIRSR" id="PIRSR622684-1"/>
    </source>
</evidence>
<evidence type="ECO:0000256" key="4">
    <source>
        <dbReference type="ARBA" id="ARBA00022807"/>
    </source>
</evidence>
<dbReference type="Pfam" id="PF25435">
    <property type="entry name" value="PalB_C"/>
    <property type="match status" value="1"/>
</dbReference>
<dbReference type="Proteomes" id="UP000799778">
    <property type="component" value="Unassembled WGS sequence"/>
</dbReference>
<dbReference type="PRINTS" id="PR00704">
    <property type="entry name" value="CALPAIN"/>
</dbReference>
<dbReference type="InterPro" id="IPR038765">
    <property type="entry name" value="Papain-like_cys_pep_sf"/>
</dbReference>